<dbReference type="EMBL" id="UINC01012290">
    <property type="protein sequence ID" value="SVA53760.1"/>
    <property type="molecule type" value="Genomic_DNA"/>
</dbReference>
<organism evidence="1">
    <name type="scientific">marine metagenome</name>
    <dbReference type="NCBI Taxonomy" id="408172"/>
    <lineage>
        <taxon>unclassified sequences</taxon>
        <taxon>metagenomes</taxon>
        <taxon>ecological metagenomes</taxon>
    </lineage>
</organism>
<evidence type="ECO:0000313" key="1">
    <source>
        <dbReference type="EMBL" id="SVA53760.1"/>
    </source>
</evidence>
<accession>A0A381WMM2</accession>
<dbReference type="AlphaFoldDB" id="A0A381WMM2"/>
<gene>
    <name evidence="1" type="ORF">METZ01_LOCUS106614</name>
</gene>
<protein>
    <recommendedName>
        <fullName evidence="2">Tetrapyrrole biosynthesis uroporphyrinogen III synthase domain-containing protein</fullName>
    </recommendedName>
</protein>
<proteinExistence type="predicted"/>
<evidence type="ECO:0008006" key="2">
    <source>
        <dbReference type="Google" id="ProtNLM"/>
    </source>
</evidence>
<sequence length="135" mass="15644">YCIGSRTSDRLKEMGFTKVEMHGLFAKEIQIDSRPLTPCTWLHGNKYSRDFSKYVGVTAIQTYTSSLNEESLKTIYNFKNVFLSKIRNIYVYSNQVLKALEEIHLPEVILHHTESCKPNSNLWAKTKSFYPGTKE</sequence>
<feature type="non-terminal residue" evidence="1">
    <location>
        <position position="1"/>
    </location>
</feature>
<name>A0A381WMM2_9ZZZZ</name>
<reference evidence="1" key="1">
    <citation type="submission" date="2018-05" db="EMBL/GenBank/DDBJ databases">
        <authorList>
            <person name="Lanie J.A."/>
            <person name="Ng W.-L."/>
            <person name="Kazmierczak K.M."/>
            <person name="Andrzejewski T.M."/>
            <person name="Davidsen T.M."/>
            <person name="Wayne K.J."/>
            <person name="Tettelin H."/>
            <person name="Glass J.I."/>
            <person name="Rusch D."/>
            <person name="Podicherti R."/>
            <person name="Tsui H.-C.T."/>
            <person name="Winkler M.E."/>
        </authorList>
    </citation>
    <scope>NUCLEOTIDE SEQUENCE</scope>
</reference>